<proteinExistence type="predicted"/>
<dbReference type="OrthoDB" id="4951845at2759"/>
<dbReference type="InterPro" id="IPR004045">
    <property type="entry name" value="Glutathione_S-Trfase_N"/>
</dbReference>
<dbReference type="SFLD" id="SFLDS00019">
    <property type="entry name" value="Glutathione_Transferase_(cytos"/>
    <property type="match status" value="1"/>
</dbReference>
<sequence>MVLKLYYLEDGPPSLSCRQTLEALEVPFEIVNVSFYHGEHMTEEFEKKNPQKELPVLEDDGFFLSESVAMMQYICDKFKPNSPLYPTDPKAR</sequence>
<dbReference type="EMBL" id="ODYU01013030">
    <property type="protein sequence ID" value="SOQ59667.1"/>
    <property type="molecule type" value="Genomic_DNA"/>
</dbReference>
<dbReference type="GO" id="GO:0006749">
    <property type="term" value="P:glutathione metabolic process"/>
    <property type="evidence" value="ECO:0007669"/>
    <property type="project" value="TreeGrafter"/>
</dbReference>
<reference evidence="2" key="1">
    <citation type="submission" date="2016-07" db="EMBL/GenBank/DDBJ databases">
        <authorList>
            <person name="Bretaudeau A."/>
        </authorList>
    </citation>
    <scope>NUCLEOTIDE SEQUENCE</scope>
    <source>
        <strain evidence="2">Rice</strain>
        <tissue evidence="2">Whole body</tissue>
    </source>
</reference>
<dbReference type="InterPro" id="IPR040079">
    <property type="entry name" value="Glutathione_S-Trfase"/>
</dbReference>
<evidence type="ECO:0000313" key="2">
    <source>
        <dbReference type="EMBL" id="SOQ59667.1"/>
    </source>
</evidence>
<dbReference type="SFLD" id="SFLDG00358">
    <property type="entry name" value="Main_(cytGST)"/>
    <property type="match status" value="1"/>
</dbReference>
<dbReference type="CDD" id="cd00570">
    <property type="entry name" value="GST_N_family"/>
    <property type="match status" value="1"/>
</dbReference>
<dbReference type="PANTHER" id="PTHR43969">
    <property type="entry name" value="GLUTATHIONE S TRANSFERASE D10, ISOFORM A-RELATED"/>
    <property type="match status" value="1"/>
</dbReference>
<name>A0A2H1X314_SPOFR</name>
<dbReference type="SUPFAM" id="SSF52833">
    <property type="entry name" value="Thioredoxin-like"/>
    <property type="match status" value="1"/>
</dbReference>
<dbReference type="Gene3D" id="3.40.30.10">
    <property type="entry name" value="Glutaredoxin"/>
    <property type="match status" value="1"/>
</dbReference>
<organism evidence="2">
    <name type="scientific">Spodoptera frugiperda</name>
    <name type="common">Fall armyworm</name>
    <dbReference type="NCBI Taxonomy" id="7108"/>
    <lineage>
        <taxon>Eukaryota</taxon>
        <taxon>Metazoa</taxon>
        <taxon>Ecdysozoa</taxon>
        <taxon>Arthropoda</taxon>
        <taxon>Hexapoda</taxon>
        <taxon>Insecta</taxon>
        <taxon>Pterygota</taxon>
        <taxon>Neoptera</taxon>
        <taxon>Endopterygota</taxon>
        <taxon>Lepidoptera</taxon>
        <taxon>Glossata</taxon>
        <taxon>Ditrysia</taxon>
        <taxon>Noctuoidea</taxon>
        <taxon>Noctuidae</taxon>
        <taxon>Amphipyrinae</taxon>
        <taxon>Spodoptera</taxon>
    </lineage>
</organism>
<dbReference type="GO" id="GO:0004364">
    <property type="term" value="F:glutathione transferase activity"/>
    <property type="evidence" value="ECO:0007669"/>
    <property type="project" value="TreeGrafter"/>
</dbReference>
<dbReference type="FunFam" id="3.40.30.10:FF:000295">
    <property type="entry name" value="Glutathione S-transferase unclassified 1"/>
    <property type="match status" value="1"/>
</dbReference>
<protein>
    <submittedName>
        <fullName evidence="2">SFRICE_016627</fullName>
    </submittedName>
</protein>
<feature type="domain" description="GST N-terminal" evidence="1">
    <location>
        <begin position="1"/>
        <end position="82"/>
    </location>
</feature>
<dbReference type="InterPro" id="IPR036249">
    <property type="entry name" value="Thioredoxin-like_sf"/>
</dbReference>
<dbReference type="PROSITE" id="PS50404">
    <property type="entry name" value="GST_NTER"/>
    <property type="match status" value="1"/>
</dbReference>
<accession>A0A2H1X314</accession>
<dbReference type="Pfam" id="PF02798">
    <property type="entry name" value="GST_N"/>
    <property type="match status" value="1"/>
</dbReference>
<gene>
    <name evidence="2" type="ORF">SFRICE_016627</name>
</gene>
<dbReference type="AlphaFoldDB" id="A0A2H1X314"/>
<dbReference type="PANTHER" id="PTHR43969:SF7">
    <property type="entry name" value="GST-CONTAINING FLYWCH ZINC-FINGER PROTEIN"/>
    <property type="match status" value="1"/>
</dbReference>
<evidence type="ECO:0000259" key="1">
    <source>
        <dbReference type="PROSITE" id="PS50404"/>
    </source>
</evidence>